<dbReference type="AlphaFoldDB" id="A0A392TNX4"/>
<dbReference type="EMBL" id="LXQA010607555">
    <property type="protein sequence ID" value="MCI61846.1"/>
    <property type="molecule type" value="Genomic_DNA"/>
</dbReference>
<dbReference type="Proteomes" id="UP000265520">
    <property type="component" value="Unassembled WGS sequence"/>
</dbReference>
<evidence type="ECO:0000313" key="2">
    <source>
        <dbReference type="Proteomes" id="UP000265520"/>
    </source>
</evidence>
<keyword evidence="2" id="KW-1185">Reference proteome</keyword>
<evidence type="ECO:0000313" key="1">
    <source>
        <dbReference type="EMBL" id="MCI61846.1"/>
    </source>
</evidence>
<accession>A0A392TNX4</accession>
<proteinExistence type="predicted"/>
<sequence length="43" mass="4746">MVRSFYAYGWSNKDGGSRIVQIIGGRRRFLIDGGLMVEGAVIV</sequence>
<protein>
    <submittedName>
        <fullName evidence="1">Uncharacterized protein</fullName>
    </submittedName>
</protein>
<organism evidence="1 2">
    <name type="scientific">Trifolium medium</name>
    <dbReference type="NCBI Taxonomy" id="97028"/>
    <lineage>
        <taxon>Eukaryota</taxon>
        <taxon>Viridiplantae</taxon>
        <taxon>Streptophyta</taxon>
        <taxon>Embryophyta</taxon>
        <taxon>Tracheophyta</taxon>
        <taxon>Spermatophyta</taxon>
        <taxon>Magnoliopsida</taxon>
        <taxon>eudicotyledons</taxon>
        <taxon>Gunneridae</taxon>
        <taxon>Pentapetalae</taxon>
        <taxon>rosids</taxon>
        <taxon>fabids</taxon>
        <taxon>Fabales</taxon>
        <taxon>Fabaceae</taxon>
        <taxon>Papilionoideae</taxon>
        <taxon>50 kb inversion clade</taxon>
        <taxon>NPAAA clade</taxon>
        <taxon>Hologalegina</taxon>
        <taxon>IRL clade</taxon>
        <taxon>Trifolieae</taxon>
        <taxon>Trifolium</taxon>
    </lineage>
</organism>
<feature type="non-terminal residue" evidence="1">
    <location>
        <position position="43"/>
    </location>
</feature>
<name>A0A392TNX4_9FABA</name>
<reference evidence="1 2" key="1">
    <citation type="journal article" date="2018" name="Front. Plant Sci.">
        <title>Red Clover (Trifolium pratense) and Zigzag Clover (T. medium) - A Picture of Genomic Similarities and Differences.</title>
        <authorList>
            <person name="Dluhosova J."/>
            <person name="Istvanek J."/>
            <person name="Nedelnik J."/>
            <person name="Repkova J."/>
        </authorList>
    </citation>
    <scope>NUCLEOTIDE SEQUENCE [LARGE SCALE GENOMIC DNA]</scope>
    <source>
        <strain evidence="2">cv. 10/8</strain>
        <tissue evidence="1">Leaf</tissue>
    </source>
</reference>
<comment type="caution">
    <text evidence="1">The sequence shown here is derived from an EMBL/GenBank/DDBJ whole genome shotgun (WGS) entry which is preliminary data.</text>
</comment>